<protein>
    <recommendedName>
        <fullName evidence="5">Deoxyuridine 5'-triphosphate nucleotidohydrolase</fullName>
        <shortName evidence="5">dUTPase</shortName>
        <ecNumber evidence="5">3.6.1.23</ecNumber>
    </recommendedName>
    <alternativeName>
        <fullName evidence="5">dUTP pyrophosphatase</fullName>
    </alternativeName>
</protein>
<keyword evidence="4 5" id="KW-0546">Nucleotide metabolism</keyword>
<dbReference type="GO" id="GO:0046081">
    <property type="term" value="P:dUTP catabolic process"/>
    <property type="evidence" value="ECO:0007669"/>
    <property type="project" value="UniProtKB-UniRule"/>
</dbReference>
<reference evidence="7" key="1">
    <citation type="submission" date="2025-08" db="UniProtKB">
        <authorList>
            <consortium name="Ensembl"/>
        </authorList>
    </citation>
    <scope>IDENTIFICATION</scope>
</reference>
<dbReference type="UniPathway" id="UPA00610">
    <property type="reaction ID" value="UER00666"/>
</dbReference>
<dbReference type="Pfam" id="PF00692">
    <property type="entry name" value="dUTPase"/>
    <property type="match status" value="1"/>
</dbReference>
<evidence type="ECO:0000259" key="6">
    <source>
        <dbReference type="Pfam" id="PF00692"/>
    </source>
</evidence>
<proteinExistence type="inferred from homology"/>
<reference evidence="7" key="2">
    <citation type="submission" date="2025-09" db="UniProtKB">
        <authorList>
            <consortium name="Ensembl"/>
        </authorList>
    </citation>
    <scope>IDENTIFICATION</scope>
</reference>
<evidence type="ECO:0000256" key="3">
    <source>
        <dbReference type="ARBA" id="ARBA00022801"/>
    </source>
</evidence>
<evidence type="ECO:0000256" key="5">
    <source>
        <dbReference type="RuleBase" id="RU367024"/>
    </source>
</evidence>
<dbReference type="AlphaFoldDB" id="A0A8C5P755"/>
<dbReference type="GO" id="GO:0004170">
    <property type="term" value="F:dUTP diphosphatase activity"/>
    <property type="evidence" value="ECO:0007669"/>
    <property type="project" value="UniProtKB-UniRule"/>
</dbReference>
<keyword evidence="5" id="KW-0479">Metal-binding</keyword>
<evidence type="ECO:0000313" key="8">
    <source>
        <dbReference type="Proteomes" id="UP000694569"/>
    </source>
</evidence>
<evidence type="ECO:0000256" key="1">
    <source>
        <dbReference type="ARBA" id="ARBA00005142"/>
    </source>
</evidence>
<dbReference type="NCBIfam" id="NF001862">
    <property type="entry name" value="PRK00601.1"/>
    <property type="match status" value="1"/>
</dbReference>
<keyword evidence="3 5" id="KW-0378">Hydrolase</keyword>
<dbReference type="PANTHER" id="PTHR11241">
    <property type="entry name" value="DEOXYURIDINE 5'-TRIPHOSPHATE NUCLEOTIDOHYDROLASE"/>
    <property type="match status" value="1"/>
</dbReference>
<keyword evidence="8" id="KW-1185">Reference proteome</keyword>
<organism evidence="7 8">
    <name type="scientific">Leptobrachium leishanense</name>
    <name type="common">Leishan spiny toad</name>
    <dbReference type="NCBI Taxonomy" id="445787"/>
    <lineage>
        <taxon>Eukaryota</taxon>
        <taxon>Metazoa</taxon>
        <taxon>Chordata</taxon>
        <taxon>Craniata</taxon>
        <taxon>Vertebrata</taxon>
        <taxon>Euteleostomi</taxon>
        <taxon>Amphibia</taxon>
        <taxon>Batrachia</taxon>
        <taxon>Anura</taxon>
        <taxon>Pelobatoidea</taxon>
        <taxon>Megophryidae</taxon>
        <taxon>Leptobrachium</taxon>
    </lineage>
</organism>
<dbReference type="GO" id="GO:0006226">
    <property type="term" value="P:dUMP biosynthetic process"/>
    <property type="evidence" value="ECO:0007669"/>
    <property type="project" value="UniProtKB-UniRule"/>
</dbReference>
<dbReference type="GeneTree" id="ENSGT00390000018390"/>
<dbReference type="OrthoDB" id="9900537at2759"/>
<dbReference type="Proteomes" id="UP000694569">
    <property type="component" value="Unplaced"/>
</dbReference>
<keyword evidence="5" id="KW-0460">Magnesium</keyword>
<sequence>MRLRLKRTNLNCALAPYRATPEAAGFDLHALQDCRVNVHDVQLIETGIGVQIPPEHFGLIAPRSGLALKGIQVLSGVIDADYQGEIKVILKNNGSSDLIVHAGDRIAQLLVIPIYGGKVQKLSAPTSLIERGEAGFGSTNVNNGAKVWVQSPKGPPEQAEIIATGNDSTVLIMKSGQEKWEYVPASKCYLRE</sequence>
<accession>A0A8C5P755</accession>
<comment type="catalytic activity">
    <reaction evidence="5">
        <text>dUTP + H2O = dUMP + diphosphate + H(+)</text>
        <dbReference type="Rhea" id="RHEA:10248"/>
        <dbReference type="ChEBI" id="CHEBI:15377"/>
        <dbReference type="ChEBI" id="CHEBI:15378"/>
        <dbReference type="ChEBI" id="CHEBI:33019"/>
        <dbReference type="ChEBI" id="CHEBI:61555"/>
        <dbReference type="ChEBI" id="CHEBI:246422"/>
        <dbReference type="EC" id="3.6.1.23"/>
    </reaction>
</comment>
<dbReference type="SUPFAM" id="SSF51283">
    <property type="entry name" value="dUTPase-like"/>
    <property type="match status" value="1"/>
</dbReference>
<comment type="function">
    <text evidence="5">Involved in nucleotide metabolism via production of dUMP, the immediate precursor of thymidine nucleotides, and decreases the intracellular concentration of dUTP so that uracil cannot be incorporated into DNA.</text>
</comment>
<evidence type="ECO:0000313" key="7">
    <source>
        <dbReference type="Ensembl" id="ENSLLEP00000001770.1"/>
    </source>
</evidence>
<dbReference type="InterPro" id="IPR029054">
    <property type="entry name" value="dUTPase-like"/>
</dbReference>
<dbReference type="PANTHER" id="PTHR11241:SF0">
    <property type="entry name" value="DEOXYURIDINE 5'-TRIPHOSPHATE NUCLEOTIDOHYDROLASE"/>
    <property type="match status" value="1"/>
</dbReference>
<dbReference type="InterPro" id="IPR033704">
    <property type="entry name" value="dUTPase_trimeric"/>
</dbReference>
<comment type="cofactor">
    <cofactor evidence="5">
        <name>Mg(2+)</name>
        <dbReference type="ChEBI" id="CHEBI:18420"/>
    </cofactor>
</comment>
<dbReference type="Gene3D" id="2.70.40.10">
    <property type="match status" value="1"/>
</dbReference>
<comment type="pathway">
    <text evidence="1 5">Pyrimidine metabolism; dUMP biosynthesis; dUMP from dCTP (dUTP route): step 2/2.</text>
</comment>
<feature type="domain" description="dUTPase-like" evidence="6">
    <location>
        <begin position="15"/>
        <end position="139"/>
    </location>
</feature>
<dbReference type="CDD" id="cd07557">
    <property type="entry name" value="trimeric_dUTPase"/>
    <property type="match status" value="1"/>
</dbReference>
<dbReference type="EC" id="3.6.1.23" evidence="5"/>
<dbReference type="NCBIfam" id="TIGR00576">
    <property type="entry name" value="dut"/>
    <property type="match status" value="1"/>
</dbReference>
<evidence type="ECO:0000256" key="2">
    <source>
        <dbReference type="ARBA" id="ARBA00006581"/>
    </source>
</evidence>
<name>A0A8C5P755_9ANUR</name>
<dbReference type="InterPro" id="IPR008181">
    <property type="entry name" value="dUTPase"/>
</dbReference>
<comment type="similarity">
    <text evidence="2 5">Belongs to the dUTPase family.</text>
</comment>
<dbReference type="GO" id="GO:0000287">
    <property type="term" value="F:magnesium ion binding"/>
    <property type="evidence" value="ECO:0007669"/>
    <property type="project" value="UniProtKB-UniRule"/>
</dbReference>
<dbReference type="InterPro" id="IPR036157">
    <property type="entry name" value="dUTPase-like_sf"/>
</dbReference>
<evidence type="ECO:0000256" key="4">
    <source>
        <dbReference type="ARBA" id="ARBA00023080"/>
    </source>
</evidence>
<dbReference type="Ensembl" id="ENSLLET00000001849.1">
    <property type="protein sequence ID" value="ENSLLEP00000001770.1"/>
    <property type="gene ID" value="ENSLLEG00000001149.1"/>
</dbReference>